<keyword evidence="1" id="KW-0472">Membrane</keyword>
<feature type="transmembrane region" description="Helical" evidence="1">
    <location>
        <begin position="12"/>
        <end position="35"/>
    </location>
</feature>
<reference evidence="2 3" key="1">
    <citation type="submission" date="2024-09" db="EMBL/GenBank/DDBJ databases">
        <authorList>
            <person name="Sun Q."/>
            <person name="Mori K."/>
        </authorList>
    </citation>
    <scope>NUCLEOTIDE SEQUENCE [LARGE SCALE GENOMIC DNA]</scope>
    <source>
        <strain evidence="2 3">CECT 8300</strain>
    </source>
</reference>
<evidence type="ECO:0000256" key="1">
    <source>
        <dbReference type="SAM" id="Phobius"/>
    </source>
</evidence>
<dbReference type="EMBL" id="JBHMFA010000005">
    <property type="protein sequence ID" value="MFB9104817.1"/>
    <property type="molecule type" value="Genomic_DNA"/>
</dbReference>
<feature type="transmembrane region" description="Helical" evidence="1">
    <location>
        <begin position="41"/>
        <end position="59"/>
    </location>
</feature>
<keyword evidence="1" id="KW-1133">Transmembrane helix</keyword>
<dbReference type="Proteomes" id="UP001589590">
    <property type="component" value="Unassembled WGS sequence"/>
</dbReference>
<protein>
    <recommendedName>
        <fullName evidence="4">DUF4345 domain-containing protein</fullName>
    </recommendedName>
</protein>
<comment type="caution">
    <text evidence="2">The sequence shown here is derived from an EMBL/GenBank/DDBJ whole genome shotgun (WGS) entry which is preliminary data.</text>
</comment>
<proteinExistence type="predicted"/>
<organism evidence="2 3">
    <name type="scientific">Algibacter miyuki</name>
    <dbReference type="NCBI Taxonomy" id="1306933"/>
    <lineage>
        <taxon>Bacteria</taxon>
        <taxon>Pseudomonadati</taxon>
        <taxon>Bacteroidota</taxon>
        <taxon>Flavobacteriia</taxon>
        <taxon>Flavobacteriales</taxon>
        <taxon>Flavobacteriaceae</taxon>
        <taxon>Algibacter</taxon>
    </lineage>
</organism>
<keyword evidence="1" id="KW-0812">Transmembrane</keyword>
<sequence>MSQSAKSVFIYGIYLALIGLMLLFIPNMLFNLFGIEPTSEVWIRFEGILLMATAVYYYIGAKYELILILKATAFIRFTVIVFFTAFVMLELVSPRVIIIAVIDFLGGAWTYLMLKKEGHFTRNKNKLSRH</sequence>
<dbReference type="RefSeq" id="WP_290273234.1">
    <property type="nucleotide sequence ID" value="NZ_JAUFQP010000013.1"/>
</dbReference>
<name>A0ABV5GYV3_9FLAO</name>
<feature type="transmembrane region" description="Helical" evidence="1">
    <location>
        <begin position="66"/>
        <end position="89"/>
    </location>
</feature>
<evidence type="ECO:0000313" key="2">
    <source>
        <dbReference type="EMBL" id="MFB9104817.1"/>
    </source>
</evidence>
<evidence type="ECO:0008006" key="4">
    <source>
        <dbReference type="Google" id="ProtNLM"/>
    </source>
</evidence>
<keyword evidence="3" id="KW-1185">Reference proteome</keyword>
<accession>A0ABV5GYV3</accession>
<evidence type="ECO:0000313" key="3">
    <source>
        <dbReference type="Proteomes" id="UP001589590"/>
    </source>
</evidence>
<gene>
    <name evidence="2" type="ORF">ACFFU1_07895</name>
</gene>
<feature type="transmembrane region" description="Helical" evidence="1">
    <location>
        <begin position="95"/>
        <end position="114"/>
    </location>
</feature>